<organism evidence="2">
    <name type="scientific">Hydatigena taeniaeformis</name>
    <name type="common">Feline tapeworm</name>
    <name type="synonym">Taenia taeniaeformis</name>
    <dbReference type="NCBI Taxonomy" id="6205"/>
    <lineage>
        <taxon>Eukaryota</taxon>
        <taxon>Metazoa</taxon>
        <taxon>Spiralia</taxon>
        <taxon>Lophotrochozoa</taxon>
        <taxon>Platyhelminthes</taxon>
        <taxon>Cestoda</taxon>
        <taxon>Eucestoda</taxon>
        <taxon>Cyclophyllidea</taxon>
        <taxon>Taeniidae</taxon>
        <taxon>Hydatigera</taxon>
    </lineage>
</organism>
<keyword evidence="1" id="KW-0472">Membrane</keyword>
<keyword evidence="1" id="KW-1133">Transmembrane helix</keyword>
<sequence>LADAPSFVHRLVLNITENLPCPASMIAENHASGMLWNAASTIASGLMTVVTLGYSRRTANAKVEAKAESSSPGGGVLHPLAKQSCHLLLVLTTQSTGFISATSGVSTANGEDGTTPALNSVDTSAVTASRSIFRDIGSNPYREALFALTPLKVRFYVT</sequence>
<dbReference type="WBParaSite" id="TTAC_0000289701-mRNA-1">
    <property type="protein sequence ID" value="TTAC_0000289701-mRNA-1"/>
    <property type="gene ID" value="TTAC_0000289701"/>
</dbReference>
<feature type="transmembrane region" description="Helical" evidence="1">
    <location>
        <begin position="34"/>
        <end position="54"/>
    </location>
</feature>
<name>A0A0R3WQ57_HYDTA</name>
<evidence type="ECO:0000313" key="2">
    <source>
        <dbReference type="WBParaSite" id="TTAC_0000289701-mRNA-1"/>
    </source>
</evidence>
<dbReference type="STRING" id="6205.A0A0R3WQ57"/>
<dbReference type="Pfam" id="PF09742">
    <property type="entry name" value="Dymeclin"/>
    <property type="match status" value="1"/>
</dbReference>
<evidence type="ECO:0000256" key="1">
    <source>
        <dbReference type="SAM" id="Phobius"/>
    </source>
</evidence>
<keyword evidence="1" id="KW-0812">Transmembrane</keyword>
<protein>
    <submittedName>
        <fullName evidence="2">Pecanex-like protein</fullName>
    </submittedName>
</protein>
<accession>A0A0R3WQ57</accession>
<dbReference type="AlphaFoldDB" id="A0A0R3WQ57"/>
<proteinExistence type="predicted"/>
<reference evidence="2" key="1">
    <citation type="submission" date="2017-02" db="UniProtKB">
        <authorList>
            <consortium name="WormBaseParasite"/>
        </authorList>
    </citation>
    <scope>IDENTIFICATION</scope>
</reference>